<proteinExistence type="predicted"/>
<dbReference type="AlphaFoldDB" id="A0A1G7S7B2"/>
<evidence type="ECO:0000313" key="5">
    <source>
        <dbReference type="Proteomes" id="UP000198923"/>
    </source>
</evidence>
<keyword evidence="1 3" id="KW-0732">Signal</keyword>
<feature type="region of interest" description="Disordered" evidence="2">
    <location>
        <begin position="92"/>
        <end position="171"/>
    </location>
</feature>
<keyword evidence="5" id="KW-1185">Reference proteome</keyword>
<reference evidence="4 5" key="1">
    <citation type="submission" date="2016-10" db="EMBL/GenBank/DDBJ databases">
        <authorList>
            <person name="de Groot N.N."/>
        </authorList>
    </citation>
    <scope>NUCLEOTIDE SEQUENCE [LARGE SCALE GENOMIC DNA]</scope>
    <source>
        <strain evidence="4 5">CPCC 201354</strain>
    </source>
</reference>
<gene>
    <name evidence="4" type="ORF">SAMN05421505_102196</name>
</gene>
<dbReference type="PANTHER" id="PTHR15462">
    <property type="entry name" value="SERINE PROTEASE"/>
    <property type="match status" value="1"/>
</dbReference>
<evidence type="ECO:0000313" key="4">
    <source>
        <dbReference type="EMBL" id="SDG18917.1"/>
    </source>
</evidence>
<dbReference type="Gene3D" id="2.40.10.10">
    <property type="entry name" value="Trypsin-like serine proteases"/>
    <property type="match status" value="2"/>
</dbReference>
<feature type="chain" id="PRO_5011792706" evidence="3">
    <location>
        <begin position="23"/>
        <end position="471"/>
    </location>
</feature>
<dbReference type="InterPro" id="IPR009003">
    <property type="entry name" value="Peptidase_S1_PA"/>
</dbReference>
<dbReference type="STRING" id="504805.SAMN05421505_102196"/>
<dbReference type="InterPro" id="IPR050966">
    <property type="entry name" value="Glutamyl_endopeptidase"/>
</dbReference>
<name>A0A1G7S7B2_9ACTN</name>
<dbReference type="InterPro" id="IPR043504">
    <property type="entry name" value="Peptidase_S1_PA_chymotrypsin"/>
</dbReference>
<accession>A0A1G7S7B2</accession>
<sequence>MYRAIAVTTAMASLIAANPARATVPPQTIADLKTTSIPTPDPFSPAAHTATHAGPDHPVLLPTEFGGAVRHTVTGDERSNLFEISARLAKHTDAPQVPTGPATLSLPKVIGHPNAQNSVLQPPHGPERATDSIGATPPRMIGNPNAQNPDIQPPNAPEPAANPIGTATPPIAPTSVARVAAHSSPGFGASSPATPAVAFRLDPSASALRTIPSAKVLTPGGDRYGYAPVSRPYTRAGAQRLTGLLVSHDPTTGEDLTCGAAVIRSRRKNLVATAAHCVFANRDNQRHWLKRVAFIPAYNSAGDGTAPLGIWPAVRLWVPKRWRTQPYSFGLLPYDIAVVEVGKEGKLLEEVTGPGLIPRTKQRWKGTAEVDIYGYPADLHYSGGDMYRCHAQATNSGTPSEGLLLTTNCQIVNGGSGGPVVTSSTLVGIASSSGPYRDPVGFSLITTTAHTPFRSLLALAERAAPTRRPNR</sequence>
<evidence type="ECO:0000256" key="3">
    <source>
        <dbReference type="SAM" id="SignalP"/>
    </source>
</evidence>
<dbReference type="Proteomes" id="UP000198923">
    <property type="component" value="Unassembled WGS sequence"/>
</dbReference>
<dbReference type="EMBL" id="FNCN01000002">
    <property type="protein sequence ID" value="SDG18917.1"/>
    <property type="molecule type" value="Genomic_DNA"/>
</dbReference>
<dbReference type="SUPFAM" id="SSF50494">
    <property type="entry name" value="Trypsin-like serine proteases"/>
    <property type="match status" value="1"/>
</dbReference>
<feature type="signal peptide" evidence="3">
    <location>
        <begin position="1"/>
        <end position="22"/>
    </location>
</feature>
<evidence type="ECO:0000256" key="2">
    <source>
        <dbReference type="SAM" id="MobiDB-lite"/>
    </source>
</evidence>
<protein>
    <submittedName>
        <fullName evidence="4">Trypsin-like peptidase domain-containing protein</fullName>
    </submittedName>
</protein>
<feature type="compositionally biased region" description="Low complexity" evidence="2">
    <location>
        <begin position="158"/>
        <end position="169"/>
    </location>
</feature>
<evidence type="ECO:0000256" key="1">
    <source>
        <dbReference type="ARBA" id="ARBA00022729"/>
    </source>
</evidence>
<dbReference type="Pfam" id="PF13365">
    <property type="entry name" value="Trypsin_2"/>
    <property type="match status" value="1"/>
</dbReference>
<organism evidence="4 5">
    <name type="scientific">Sinosporangium album</name>
    <dbReference type="NCBI Taxonomy" id="504805"/>
    <lineage>
        <taxon>Bacteria</taxon>
        <taxon>Bacillati</taxon>
        <taxon>Actinomycetota</taxon>
        <taxon>Actinomycetes</taxon>
        <taxon>Streptosporangiales</taxon>
        <taxon>Streptosporangiaceae</taxon>
        <taxon>Sinosporangium</taxon>
    </lineage>
</organism>